<dbReference type="SUPFAM" id="SSF161098">
    <property type="entry name" value="MetI-like"/>
    <property type="match status" value="1"/>
</dbReference>
<gene>
    <name evidence="9" type="ORF">OB236_31005</name>
</gene>
<evidence type="ECO:0000256" key="1">
    <source>
        <dbReference type="ARBA" id="ARBA00004651"/>
    </source>
</evidence>
<organism evidence="9 10">
    <name type="scientific">Paenibacillus baimaensis</name>
    <dbReference type="NCBI Taxonomy" id="2982185"/>
    <lineage>
        <taxon>Bacteria</taxon>
        <taxon>Bacillati</taxon>
        <taxon>Bacillota</taxon>
        <taxon>Bacilli</taxon>
        <taxon>Bacillales</taxon>
        <taxon>Paenibacillaceae</taxon>
        <taxon>Paenibacillus</taxon>
    </lineage>
</organism>
<dbReference type="PROSITE" id="PS50928">
    <property type="entry name" value="ABC_TM1"/>
    <property type="match status" value="1"/>
</dbReference>
<feature type="transmembrane region" description="Helical" evidence="7">
    <location>
        <begin position="256"/>
        <end position="276"/>
    </location>
</feature>
<keyword evidence="5 7" id="KW-1133">Transmembrane helix</keyword>
<evidence type="ECO:0000256" key="6">
    <source>
        <dbReference type="ARBA" id="ARBA00023136"/>
    </source>
</evidence>
<proteinExistence type="inferred from homology"/>
<feature type="transmembrane region" description="Helical" evidence="7">
    <location>
        <begin position="79"/>
        <end position="98"/>
    </location>
</feature>
<dbReference type="EMBL" id="JAOQIO010000106">
    <property type="protein sequence ID" value="MCU6796563.1"/>
    <property type="molecule type" value="Genomic_DNA"/>
</dbReference>
<feature type="transmembrane region" description="Helical" evidence="7">
    <location>
        <begin position="110"/>
        <end position="130"/>
    </location>
</feature>
<evidence type="ECO:0000256" key="2">
    <source>
        <dbReference type="ARBA" id="ARBA00022448"/>
    </source>
</evidence>
<dbReference type="PANTHER" id="PTHR43744">
    <property type="entry name" value="ABC TRANSPORTER PERMEASE PROTEIN MG189-RELATED-RELATED"/>
    <property type="match status" value="1"/>
</dbReference>
<dbReference type="PANTHER" id="PTHR43744:SF9">
    <property type="entry name" value="POLYGALACTURONAN_RHAMNOGALACTURONAN TRANSPORT SYSTEM PERMEASE PROTEIN YTCP"/>
    <property type="match status" value="1"/>
</dbReference>
<evidence type="ECO:0000256" key="3">
    <source>
        <dbReference type="ARBA" id="ARBA00022475"/>
    </source>
</evidence>
<keyword evidence="3" id="KW-1003">Cell membrane</keyword>
<dbReference type="Proteomes" id="UP001652445">
    <property type="component" value="Unassembled WGS sequence"/>
</dbReference>
<feature type="transmembrane region" description="Helical" evidence="7">
    <location>
        <begin position="12"/>
        <end position="32"/>
    </location>
</feature>
<comment type="caution">
    <text evidence="9">The sequence shown here is derived from an EMBL/GenBank/DDBJ whole genome shotgun (WGS) entry which is preliminary data.</text>
</comment>
<dbReference type="InterPro" id="IPR035906">
    <property type="entry name" value="MetI-like_sf"/>
</dbReference>
<keyword evidence="6 7" id="KW-0472">Membrane</keyword>
<evidence type="ECO:0000259" key="8">
    <source>
        <dbReference type="PROSITE" id="PS50928"/>
    </source>
</evidence>
<keyword evidence="2 7" id="KW-0813">Transport</keyword>
<evidence type="ECO:0000256" key="5">
    <source>
        <dbReference type="ARBA" id="ARBA00022989"/>
    </source>
</evidence>
<dbReference type="RefSeq" id="WP_262687402.1">
    <property type="nucleotide sequence ID" value="NZ_JAOQIO010000106.1"/>
</dbReference>
<evidence type="ECO:0000313" key="10">
    <source>
        <dbReference type="Proteomes" id="UP001652445"/>
    </source>
</evidence>
<evidence type="ECO:0000313" key="9">
    <source>
        <dbReference type="EMBL" id="MCU6796563.1"/>
    </source>
</evidence>
<name>A0ABT2UPJ3_9BACL</name>
<comment type="similarity">
    <text evidence="7">Belongs to the binding-protein-dependent transport system permease family.</text>
</comment>
<accession>A0ABT2UPJ3</accession>
<dbReference type="CDD" id="cd06261">
    <property type="entry name" value="TM_PBP2"/>
    <property type="match status" value="1"/>
</dbReference>
<reference evidence="9 10" key="1">
    <citation type="submission" date="2022-09" db="EMBL/GenBank/DDBJ databases">
        <authorList>
            <person name="Han X.L."/>
            <person name="Wang Q."/>
            <person name="Lu T."/>
        </authorList>
    </citation>
    <scope>NUCLEOTIDE SEQUENCE [LARGE SCALE GENOMIC DNA]</scope>
    <source>
        <strain evidence="9 10">WQ 127069</strain>
    </source>
</reference>
<dbReference type="Gene3D" id="1.10.3720.10">
    <property type="entry name" value="MetI-like"/>
    <property type="match status" value="1"/>
</dbReference>
<feature type="transmembrane region" description="Helical" evidence="7">
    <location>
        <begin position="183"/>
        <end position="205"/>
    </location>
</feature>
<comment type="subcellular location">
    <subcellularLocation>
        <location evidence="1 7">Cell membrane</location>
        <topology evidence="1 7">Multi-pass membrane protein</topology>
    </subcellularLocation>
</comment>
<feature type="transmembrane region" description="Helical" evidence="7">
    <location>
        <begin position="142"/>
        <end position="162"/>
    </location>
</feature>
<evidence type="ECO:0000256" key="4">
    <source>
        <dbReference type="ARBA" id="ARBA00022692"/>
    </source>
</evidence>
<feature type="domain" description="ABC transmembrane type-1" evidence="8">
    <location>
        <begin position="75"/>
        <end position="275"/>
    </location>
</feature>
<sequence>MMQNRTFGVRMFQAVNGLFLTALMALTLYPFVHLLSVSLSEGAEASRIGLHLWPRSFDWVAYREVLISELTWIGYRNTVLRTVIGTALTAALTAMTAYPLAKAYFPLRRTWIVLIVFTMIFSGGLVPNYLLIKELGLLNSLWALILPGLISPFSLLIVRNFFQSIPVSLEESARIDGASELTVMWRIVLPLSMPVMATIALWTAVGHWNAFFDAILYMTDKNKLVLQVILRKIILEHQMIGQYDGAGLNMRTAQEAVEAATIIISTLPILIVYPFLQKHFVKGVMLGSIKG</sequence>
<keyword evidence="10" id="KW-1185">Reference proteome</keyword>
<dbReference type="InterPro" id="IPR000515">
    <property type="entry name" value="MetI-like"/>
</dbReference>
<protein>
    <submittedName>
        <fullName evidence="9">Carbohydrate ABC transporter permease</fullName>
    </submittedName>
</protein>
<dbReference type="Pfam" id="PF00528">
    <property type="entry name" value="BPD_transp_1"/>
    <property type="match status" value="1"/>
</dbReference>
<evidence type="ECO:0000256" key="7">
    <source>
        <dbReference type="RuleBase" id="RU363032"/>
    </source>
</evidence>
<keyword evidence="4 7" id="KW-0812">Transmembrane</keyword>